<protein>
    <submittedName>
        <fullName evidence="1">N4-gp56 family major capsid protein</fullName>
    </submittedName>
</protein>
<dbReference type="EMBL" id="CP071872">
    <property type="protein sequence ID" value="UNM12327.1"/>
    <property type="molecule type" value="Genomic_DNA"/>
</dbReference>
<keyword evidence="2" id="KW-1185">Reference proteome</keyword>
<evidence type="ECO:0000313" key="1">
    <source>
        <dbReference type="EMBL" id="UNM12327.1"/>
    </source>
</evidence>
<proteinExistence type="predicted"/>
<dbReference type="InterPro" id="IPR025267">
    <property type="entry name" value="ORF017-like"/>
</dbReference>
<dbReference type="Pfam" id="PF13252">
    <property type="entry name" value="Phage_capsid_3"/>
    <property type="match status" value="1"/>
</dbReference>
<dbReference type="NCBIfam" id="TIGR04387">
    <property type="entry name" value="capsid_maj_N4"/>
    <property type="match status" value="1"/>
</dbReference>
<evidence type="ECO:0000313" key="2">
    <source>
        <dbReference type="Proteomes" id="UP000828924"/>
    </source>
</evidence>
<dbReference type="Proteomes" id="UP000828924">
    <property type="component" value="Chromosome"/>
</dbReference>
<name>A0ABY3WNG2_9ACTN</name>
<organism evidence="1 2">
    <name type="scientific">Streptomyces formicae</name>
    <dbReference type="NCBI Taxonomy" id="1616117"/>
    <lineage>
        <taxon>Bacteria</taxon>
        <taxon>Bacillati</taxon>
        <taxon>Actinomycetota</taxon>
        <taxon>Actinomycetes</taxon>
        <taxon>Kitasatosporales</taxon>
        <taxon>Streptomycetaceae</taxon>
        <taxon>Streptomyces</taxon>
    </lineage>
</organism>
<reference evidence="1 2" key="1">
    <citation type="submission" date="2021-03" db="EMBL/GenBank/DDBJ databases">
        <title>Complete genome of Streptomyces formicae strain 1H-GS9 (DSM 100524).</title>
        <authorList>
            <person name="Atanasov K.E."/>
            <person name="Altabella T."/>
            <person name="Ferrer A."/>
        </authorList>
    </citation>
    <scope>NUCLEOTIDE SEQUENCE [LARGE SCALE GENOMIC DNA]</scope>
    <source>
        <strain evidence="1 2">1H-GS9</strain>
    </source>
</reference>
<gene>
    <name evidence="1" type="ORF">J4032_12980</name>
</gene>
<sequence length="324" mass="35458">MANAYTDTSAWSNSVQTAYDKRFEFALRSQPLFRSLADKRPADQAQPGSSVVLEIFQDLAEATGTLTETTDPDAVALSNPTTKTITLNEYGNPVLRTRKLFLFSLTDVDPAIANMVAFNAATSIDTVVQNVVRAGSNLIQRKADTVTYITNSNGSTVATTMDSGDVYTSNIARLATTKLRTQLAVPKKGGLYMCFIHPEVAHDLREETGAAAWRDPHNYSAVGNIWAGELGTYEGAYYVQTPRCYNAVDAGTGDNTVRRFRTYYTGQQAIAEAVAEEFHMVAGPIVDKLARFRPLGWYGVAGWARYREEALIRVETTSSIHPGA</sequence>
<dbReference type="RefSeq" id="WP_242330935.1">
    <property type="nucleotide sequence ID" value="NZ_CP071872.1"/>
</dbReference>
<accession>A0ABY3WNG2</accession>